<proteinExistence type="predicted"/>
<dbReference type="RefSeq" id="WP_166950665.1">
    <property type="nucleotide sequence ID" value="NZ_JAASQI010000003.1"/>
</dbReference>
<evidence type="ECO:0000313" key="1">
    <source>
        <dbReference type="EMBL" id="NIJ57759.1"/>
    </source>
</evidence>
<organism evidence="1 2">
    <name type="scientific">Pseudochelatococcus lubricantis</name>
    <dbReference type="NCBI Taxonomy" id="1538102"/>
    <lineage>
        <taxon>Bacteria</taxon>
        <taxon>Pseudomonadati</taxon>
        <taxon>Pseudomonadota</taxon>
        <taxon>Alphaproteobacteria</taxon>
        <taxon>Hyphomicrobiales</taxon>
        <taxon>Chelatococcaceae</taxon>
        <taxon>Pseudochelatococcus</taxon>
    </lineage>
</organism>
<reference evidence="1 2" key="1">
    <citation type="submission" date="2020-03" db="EMBL/GenBank/DDBJ databases">
        <title>Genomic Encyclopedia of Type Strains, Phase IV (KMG-IV): sequencing the most valuable type-strain genomes for metagenomic binning, comparative biology and taxonomic classification.</title>
        <authorList>
            <person name="Goeker M."/>
        </authorList>
    </citation>
    <scope>NUCLEOTIDE SEQUENCE [LARGE SCALE GENOMIC DNA]</scope>
    <source>
        <strain evidence="1 2">DSM 103870</strain>
    </source>
</reference>
<accession>A0ABX0V0X7</accession>
<name>A0ABX0V0X7_9HYPH</name>
<keyword evidence="2" id="KW-1185">Reference proteome</keyword>
<gene>
    <name evidence="1" type="ORF">FHS82_001595</name>
</gene>
<dbReference type="Proteomes" id="UP001429580">
    <property type="component" value="Unassembled WGS sequence"/>
</dbReference>
<evidence type="ECO:0000313" key="2">
    <source>
        <dbReference type="Proteomes" id="UP001429580"/>
    </source>
</evidence>
<dbReference type="EMBL" id="JAASQI010000003">
    <property type="protein sequence ID" value="NIJ57759.1"/>
    <property type="molecule type" value="Genomic_DNA"/>
</dbReference>
<sequence>MAVRGIGERRRHFWLEAPVEQSDGAGGVVRRYARRARLWGTLEAVGASSGAAREAAERREIATTWRIVTGFRADIDGRSRLRLGGRVFAVLSAADPDGRRRGLVVVAEEITP</sequence>
<protein>
    <submittedName>
        <fullName evidence="1">Head-tail adaptor</fullName>
    </submittedName>
</protein>
<comment type="caution">
    <text evidence="1">The sequence shown here is derived from an EMBL/GenBank/DDBJ whole genome shotgun (WGS) entry which is preliminary data.</text>
</comment>
<dbReference type="Pfam" id="PF05521">
    <property type="entry name" value="Phage_HCP"/>
    <property type="match status" value="1"/>
</dbReference>
<dbReference type="InterPro" id="IPR038666">
    <property type="entry name" value="SSP1_head-tail_sf"/>
</dbReference>
<dbReference type="Gene3D" id="2.40.10.270">
    <property type="entry name" value="Bacteriophage SPP1 head-tail adaptor protein"/>
    <property type="match status" value="1"/>
</dbReference>
<dbReference type="InterPro" id="IPR008767">
    <property type="entry name" value="Phage_SPP1_head-tail_adaptor"/>
</dbReference>